<dbReference type="AlphaFoldDB" id="A0A2M7V3R0"/>
<evidence type="ECO:0000256" key="2">
    <source>
        <dbReference type="ARBA" id="ARBA00023235"/>
    </source>
</evidence>
<dbReference type="CDD" id="cd05637">
    <property type="entry name" value="SIS_PGI_PMI_2"/>
    <property type="match status" value="1"/>
</dbReference>
<dbReference type="InterPro" id="IPR001347">
    <property type="entry name" value="SIS_dom"/>
</dbReference>
<name>A0A2M7V3R0_9BACT</name>
<dbReference type="Pfam" id="PF10432">
    <property type="entry name" value="bact-PGI_C"/>
    <property type="match status" value="1"/>
</dbReference>
<dbReference type="GO" id="GO:0005975">
    <property type="term" value="P:carbohydrate metabolic process"/>
    <property type="evidence" value="ECO:0007669"/>
    <property type="project" value="InterPro"/>
</dbReference>
<dbReference type="Proteomes" id="UP000230078">
    <property type="component" value="Unassembled WGS sequence"/>
</dbReference>
<dbReference type="EMBL" id="PFPI01000033">
    <property type="protein sequence ID" value="PIZ93154.1"/>
    <property type="molecule type" value="Genomic_DNA"/>
</dbReference>
<evidence type="ECO:0000313" key="5">
    <source>
        <dbReference type="Proteomes" id="UP000230078"/>
    </source>
</evidence>
<dbReference type="InterPro" id="IPR046348">
    <property type="entry name" value="SIS_dom_sf"/>
</dbReference>
<dbReference type="GO" id="GO:0004476">
    <property type="term" value="F:mannose-6-phosphate isomerase activity"/>
    <property type="evidence" value="ECO:0007669"/>
    <property type="project" value="InterPro"/>
</dbReference>
<reference evidence="5" key="1">
    <citation type="submission" date="2017-09" db="EMBL/GenBank/DDBJ databases">
        <title>Depth-based differentiation of microbial function through sediment-hosted aquifers and enrichment of novel symbionts in the deep terrestrial subsurface.</title>
        <authorList>
            <person name="Probst A.J."/>
            <person name="Ladd B."/>
            <person name="Jarett J.K."/>
            <person name="Geller-Mcgrath D.E."/>
            <person name="Sieber C.M.K."/>
            <person name="Emerson J.B."/>
            <person name="Anantharaman K."/>
            <person name="Thomas B.C."/>
            <person name="Malmstrom R."/>
            <person name="Stieglmeier M."/>
            <person name="Klingl A."/>
            <person name="Woyke T."/>
            <person name="Ryan C.M."/>
            <person name="Banfield J.F."/>
        </authorList>
    </citation>
    <scope>NUCLEOTIDE SEQUENCE [LARGE SCALE GENOMIC DNA]</scope>
</reference>
<accession>A0A2M7V3R0</accession>
<gene>
    <name evidence="4" type="ORF">COX83_02570</name>
</gene>
<dbReference type="SUPFAM" id="SSF53697">
    <property type="entry name" value="SIS domain"/>
    <property type="match status" value="1"/>
</dbReference>
<dbReference type="InterPro" id="IPR019490">
    <property type="entry name" value="Glu6P/Mann6P_isomerase_C"/>
</dbReference>
<dbReference type="Gene3D" id="3.40.50.10490">
    <property type="entry name" value="Glucose-6-phosphate isomerase like protein, domain 1"/>
    <property type="match status" value="2"/>
</dbReference>
<evidence type="ECO:0000259" key="3">
    <source>
        <dbReference type="PROSITE" id="PS51464"/>
    </source>
</evidence>
<dbReference type="GO" id="GO:1901135">
    <property type="term" value="P:carbohydrate derivative metabolic process"/>
    <property type="evidence" value="ECO:0007669"/>
    <property type="project" value="InterPro"/>
</dbReference>
<evidence type="ECO:0000256" key="1">
    <source>
        <dbReference type="ARBA" id="ARBA00010523"/>
    </source>
</evidence>
<dbReference type="GO" id="GO:0097367">
    <property type="term" value="F:carbohydrate derivative binding"/>
    <property type="evidence" value="ECO:0007669"/>
    <property type="project" value="InterPro"/>
</dbReference>
<dbReference type="GO" id="GO:0004347">
    <property type="term" value="F:glucose-6-phosphate isomerase activity"/>
    <property type="evidence" value="ECO:0007669"/>
    <property type="project" value="InterPro"/>
</dbReference>
<sequence length="323" mass="35848">MMRDAILAFSKQFDFHPVVEHQENLKITDSFVLIGMGGSHLNADLLLAVDPHCDITIHRDYGLPVVSSKKEQQSLFIASSYSGNTEEVIEAYELAKGKGLSLAAIAVGGKLLEMAKADGVPYVALPDTGIQPRSALAFSFLALLALTRKDDLLKETQSLAFIINPAEIEQSGTDLAAAMKDHVPLIYSSRANETVAWNWKIKLNETGKIPAFYNVFPELNHNEMTGFDVVPSIQHLTAPFHVVLLEDDDDHPKVQKRMDVLEALYTQRGMSVTRIPLEGKTRLEKMFRSLLLADWTAVHTAALYGLESEQVPMVEEFKKMIAL</sequence>
<feature type="domain" description="SIS" evidence="3">
    <location>
        <begin position="21"/>
        <end position="152"/>
    </location>
</feature>
<organism evidence="4 5">
    <name type="scientific">Candidatus Magasanikbacteria bacterium CG_4_10_14_0_2_um_filter_41_31</name>
    <dbReference type="NCBI Taxonomy" id="1974639"/>
    <lineage>
        <taxon>Bacteria</taxon>
        <taxon>Candidatus Magasanikiibacteriota</taxon>
    </lineage>
</organism>
<protein>
    <recommendedName>
        <fullName evidence="3">SIS domain-containing protein</fullName>
    </recommendedName>
</protein>
<keyword evidence="2" id="KW-0413">Isomerase</keyword>
<comment type="similarity">
    <text evidence="1">Belongs to the PGI/PMI family.</text>
</comment>
<comment type="caution">
    <text evidence="4">The sequence shown here is derived from an EMBL/GenBank/DDBJ whole genome shotgun (WGS) entry which is preliminary data.</text>
</comment>
<dbReference type="PROSITE" id="PS51464">
    <property type="entry name" value="SIS"/>
    <property type="match status" value="1"/>
</dbReference>
<proteinExistence type="inferred from homology"/>
<evidence type="ECO:0000313" key="4">
    <source>
        <dbReference type="EMBL" id="PIZ93154.1"/>
    </source>
</evidence>